<dbReference type="GO" id="GO:0005829">
    <property type="term" value="C:cytosol"/>
    <property type="evidence" value="ECO:0007669"/>
    <property type="project" value="GOC"/>
</dbReference>
<gene>
    <name evidence="6" type="ORF">DERYTH_LOCUS4411</name>
</gene>
<dbReference type="GO" id="GO:0016020">
    <property type="term" value="C:membrane"/>
    <property type="evidence" value="ECO:0007669"/>
    <property type="project" value="TreeGrafter"/>
</dbReference>
<evidence type="ECO:0000256" key="2">
    <source>
        <dbReference type="ARBA" id="ARBA00023054"/>
    </source>
</evidence>
<protein>
    <recommendedName>
        <fullName evidence="3">Vacuolar protein sorting-associated protein 51 homolog</fullName>
    </recommendedName>
</protein>
<dbReference type="GO" id="GO:0048193">
    <property type="term" value="P:Golgi vesicle transport"/>
    <property type="evidence" value="ECO:0007669"/>
    <property type="project" value="TreeGrafter"/>
</dbReference>
<feature type="region of interest" description="Disordered" evidence="5">
    <location>
        <begin position="708"/>
        <end position="749"/>
    </location>
</feature>
<dbReference type="GO" id="GO:0006869">
    <property type="term" value="P:lipid transport"/>
    <property type="evidence" value="ECO:0007669"/>
    <property type="project" value="UniProtKB-UniRule"/>
</dbReference>
<feature type="compositionally biased region" description="Low complexity" evidence="5">
    <location>
        <begin position="731"/>
        <end position="749"/>
    </location>
</feature>
<dbReference type="Pfam" id="PF08700">
    <property type="entry name" value="VPS51_Exo84_N"/>
    <property type="match status" value="1"/>
</dbReference>
<proteinExistence type="inferred from homology"/>
<comment type="subcellular location">
    <subcellularLocation>
        <location evidence="3">Golgi apparatus</location>
        <location evidence="3">trans-Golgi network</location>
    </subcellularLocation>
</comment>
<feature type="coiled-coil region" evidence="4">
    <location>
        <begin position="111"/>
        <end position="138"/>
    </location>
</feature>
<feature type="region of interest" description="Disordered" evidence="5">
    <location>
        <begin position="1"/>
        <end position="49"/>
    </location>
</feature>
<comment type="similarity">
    <text evidence="1 3">Belongs to the VPS51 family.</text>
</comment>
<comment type="caution">
    <text evidence="6">The sequence shown here is derived from an EMBL/GenBank/DDBJ whole genome shotgun (WGS) entry which is preliminary data.</text>
</comment>
<dbReference type="OrthoDB" id="203678at2759"/>
<feature type="compositionally biased region" description="Polar residues" evidence="5">
    <location>
        <begin position="721"/>
        <end position="730"/>
    </location>
</feature>
<dbReference type="SUPFAM" id="SSF74788">
    <property type="entry name" value="Cullin repeat-like"/>
    <property type="match status" value="1"/>
</dbReference>
<keyword evidence="3" id="KW-0445">Lipid transport</keyword>
<evidence type="ECO:0000256" key="3">
    <source>
        <dbReference type="RuleBase" id="RU368010"/>
    </source>
</evidence>
<name>A0A9N9FFL0_9GLOM</name>
<evidence type="ECO:0000313" key="7">
    <source>
        <dbReference type="Proteomes" id="UP000789405"/>
    </source>
</evidence>
<evidence type="ECO:0000256" key="4">
    <source>
        <dbReference type="SAM" id="Coils"/>
    </source>
</evidence>
<dbReference type="GO" id="GO:0007030">
    <property type="term" value="P:Golgi organization"/>
    <property type="evidence" value="ECO:0007669"/>
    <property type="project" value="UniProtKB-UniRule"/>
</dbReference>
<dbReference type="GO" id="GO:0000938">
    <property type="term" value="C:GARP complex"/>
    <property type="evidence" value="ECO:0007669"/>
    <property type="project" value="UniProtKB-UniRule"/>
</dbReference>
<keyword evidence="7" id="KW-1185">Reference proteome</keyword>
<evidence type="ECO:0000313" key="6">
    <source>
        <dbReference type="EMBL" id="CAG8532452.1"/>
    </source>
</evidence>
<comment type="function">
    <text evidence="3">Acts as component of the GARP complex that is involved in retrograde transport from early and late endosomes to the trans-Golgi network (TGN).</text>
</comment>
<reference evidence="6" key="1">
    <citation type="submission" date="2021-06" db="EMBL/GenBank/DDBJ databases">
        <authorList>
            <person name="Kallberg Y."/>
            <person name="Tangrot J."/>
            <person name="Rosling A."/>
        </authorList>
    </citation>
    <scope>NUCLEOTIDE SEQUENCE</scope>
    <source>
        <strain evidence="6">MA453B</strain>
    </source>
</reference>
<dbReference type="AlphaFoldDB" id="A0A9N9FFL0"/>
<dbReference type="GO" id="GO:0042147">
    <property type="term" value="P:retrograde transport, endosome to Golgi"/>
    <property type="evidence" value="ECO:0007669"/>
    <property type="project" value="UniProtKB-UniRule"/>
</dbReference>
<keyword evidence="3" id="KW-0333">Golgi apparatus</keyword>
<sequence length="873" mass="99909">MTTPQQLSTSPSKSSASTSKSVKPITLTLPRKGRSKSHGIGTGGKKVDPLDIDNSAFETEHYCNVLLNEKHLNELIQRDNDLSTEIRQLDGDMKTLVYENYNKFISATDTIRKMKSNVESMESEMDQLSKSISNISNVTSLVNDALGPKREKIRQLTGVHDLLKKIQFIFELPTRLKLCLDQESYAQAVRYYAKTSRLLEHYRSLSVFGSIESECKEIIDKVSKKIRENMTSENATGSEITDCIILLISLKEPPQQLAKEYLDLQETFLSKLLVTTVDEMSNVPADYPLKYSEDYQLTTSNERAIIELSYLNEKFLKELNKFVESFNGFFLQSPKECKDARSPGKSPAKSPKNNDLIRYVSTNLDIEVKELVRKEFLEFIEAITSEYLTIVDSLLEFPENIVDFKPETHVKLLNKLNFAALSCASLCSVIKFDERIKEVISTWEVGIGKRLFGNAEKELIEKFVEFSEKQKTKVFSSSQQRFKYVQTFVLDTETWLTTYLTKNCLRIIEECMKTEVPMFENRDDVEKFLKKIQAEFREFWHSIINSMMKFVSPINPYPINPQEPPPPIISLIMSRMLLDFGEIIVTQVYTSFSDRLYTSRDNKNRFAVDVYGGYGERHAISKELTQDVREIVGVCKDIAQRILERYVEIVGNRISMNVRGLYIMKSGTTNLTDAPQPTNVSKIWNVIITELALIEKEVVMLYGTEEENNLDDQDNNSLQSTDQNSAANQDNSNTAYAHSNSSYSSINSNRPKTSNPFFASFTHLTSHIDKLFSDRIEIFGIVEIGKPGIMMGVIKILLKAWIETVRMQTITNKIFQQIQVDSEFVRLKLWKYIEDERILNTMLQELASSAFRRCAEDPLPLENTVIEQIAGSL</sequence>
<dbReference type="EMBL" id="CAJVPY010001689">
    <property type="protein sequence ID" value="CAG8532452.1"/>
    <property type="molecule type" value="Genomic_DNA"/>
</dbReference>
<keyword evidence="2 4" id="KW-0175">Coiled coil</keyword>
<comment type="subunit">
    <text evidence="3">Component of the Golgi-associated retrograde protein (GARP) complex.</text>
</comment>
<dbReference type="Proteomes" id="UP000789405">
    <property type="component" value="Unassembled WGS sequence"/>
</dbReference>
<dbReference type="PANTHER" id="PTHR15954">
    <property type="entry name" value="VACUOLAR PROTEIN SORTING-ASSOCIATED PROTEIN 51 HOMOLOG"/>
    <property type="match status" value="1"/>
</dbReference>
<feature type="compositionally biased region" description="Low complexity" evidence="5">
    <location>
        <begin position="1"/>
        <end position="21"/>
    </location>
</feature>
<evidence type="ECO:0000256" key="1">
    <source>
        <dbReference type="ARBA" id="ARBA00006080"/>
    </source>
</evidence>
<dbReference type="GO" id="GO:0032456">
    <property type="term" value="P:endocytic recycling"/>
    <property type="evidence" value="ECO:0007669"/>
    <property type="project" value="TreeGrafter"/>
</dbReference>
<keyword evidence="3" id="KW-0813">Transport</keyword>
<keyword evidence="3" id="KW-0653">Protein transport</keyword>
<dbReference type="GO" id="GO:1990745">
    <property type="term" value="C:EARP complex"/>
    <property type="evidence" value="ECO:0007669"/>
    <property type="project" value="TreeGrafter"/>
</dbReference>
<organism evidence="6 7">
    <name type="scientific">Dentiscutata erythropus</name>
    <dbReference type="NCBI Taxonomy" id="1348616"/>
    <lineage>
        <taxon>Eukaryota</taxon>
        <taxon>Fungi</taxon>
        <taxon>Fungi incertae sedis</taxon>
        <taxon>Mucoromycota</taxon>
        <taxon>Glomeromycotina</taxon>
        <taxon>Glomeromycetes</taxon>
        <taxon>Diversisporales</taxon>
        <taxon>Gigasporaceae</taxon>
        <taxon>Dentiscutata</taxon>
    </lineage>
</organism>
<dbReference type="InterPro" id="IPR014812">
    <property type="entry name" value="Vps51"/>
</dbReference>
<evidence type="ECO:0000256" key="5">
    <source>
        <dbReference type="SAM" id="MobiDB-lite"/>
    </source>
</evidence>
<dbReference type="GO" id="GO:0015031">
    <property type="term" value="P:protein transport"/>
    <property type="evidence" value="ECO:0007669"/>
    <property type="project" value="UniProtKB-UniRule"/>
</dbReference>
<dbReference type="PANTHER" id="PTHR15954:SF4">
    <property type="entry name" value="VACUOLAR PROTEIN SORTING-ASSOCIATED PROTEIN 51 HOMOLOG"/>
    <property type="match status" value="1"/>
</dbReference>
<accession>A0A9N9FFL0</accession>
<dbReference type="InterPro" id="IPR016159">
    <property type="entry name" value="Cullin_repeat-like_dom_sf"/>
</dbReference>